<evidence type="ECO:0000313" key="1">
    <source>
        <dbReference type="EMBL" id="CAH2083682.1"/>
    </source>
</evidence>
<dbReference type="AlphaFoldDB" id="A0AAU9TC48"/>
<protein>
    <submittedName>
        <fullName evidence="1">Uncharacterized protein</fullName>
    </submittedName>
</protein>
<organism evidence="1 2">
    <name type="scientific">Euphydryas editha</name>
    <name type="common">Edith's checkerspot</name>
    <dbReference type="NCBI Taxonomy" id="104508"/>
    <lineage>
        <taxon>Eukaryota</taxon>
        <taxon>Metazoa</taxon>
        <taxon>Ecdysozoa</taxon>
        <taxon>Arthropoda</taxon>
        <taxon>Hexapoda</taxon>
        <taxon>Insecta</taxon>
        <taxon>Pterygota</taxon>
        <taxon>Neoptera</taxon>
        <taxon>Endopterygota</taxon>
        <taxon>Lepidoptera</taxon>
        <taxon>Glossata</taxon>
        <taxon>Ditrysia</taxon>
        <taxon>Papilionoidea</taxon>
        <taxon>Nymphalidae</taxon>
        <taxon>Nymphalinae</taxon>
        <taxon>Euphydryas</taxon>
    </lineage>
</organism>
<sequence>MVREPVFQFVTSQQKYRYVYDQLGITDKDKIRNLTHELLVDAKYKIHQTDGIRDECSRDIGFQIGMVIGQIREKYKSMLEIYRQTRNKHIGKSKIEMPRLKRQRSINYFVRLEWLIALETDIDRLVHILETTPSYRFGQPKKP</sequence>
<proteinExistence type="predicted"/>
<gene>
    <name evidence="1" type="ORF">EEDITHA_LOCUS328</name>
</gene>
<accession>A0AAU9TC48</accession>
<reference evidence="1" key="1">
    <citation type="submission" date="2022-03" db="EMBL/GenBank/DDBJ databases">
        <authorList>
            <person name="Tunstrom K."/>
        </authorList>
    </citation>
    <scope>NUCLEOTIDE SEQUENCE</scope>
</reference>
<keyword evidence="2" id="KW-1185">Reference proteome</keyword>
<dbReference type="Proteomes" id="UP001153954">
    <property type="component" value="Unassembled WGS sequence"/>
</dbReference>
<dbReference type="EMBL" id="CAKOGL010000001">
    <property type="protein sequence ID" value="CAH2083682.1"/>
    <property type="molecule type" value="Genomic_DNA"/>
</dbReference>
<evidence type="ECO:0000313" key="2">
    <source>
        <dbReference type="Proteomes" id="UP001153954"/>
    </source>
</evidence>
<name>A0AAU9TC48_EUPED</name>
<comment type="caution">
    <text evidence="1">The sequence shown here is derived from an EMBL/GenBank/DDBJ whole genome shotgun (WGS) entry which is preliminary data.</text>
</comment>